<sequence length="242" mass="25921">MTRFVAGSESDPEPPSADLATKREAFERTIRLVSSARLRDAAMAPLTDDDDELTLLAEIEGATSSRLIAEERGHGGLSAEELVHGVPHAKFINASFAYAKPREPGRFNPADRGAWYAALAVETCLAEVGHHLTQALADAADFNAVVEYGEMIASMSGIFVDLRGTSDHPGLHPNAEKGYPVGNALAAQARAEGHNGIIYPSVRHPEGICIAALWPNVVQSVTQGAMYRLTWSGSPEFTWEAA</sequence>
<dbReference type="Pfam" id="PF08808">
    <property type="entry name" value="RES"/>
    <property type="match status" value="1"/>
</dbReference>
<protein>
    <submittedName>
        <fullName evidence="2">Res domain protein</fullName>
    </submittedName>
</protein>
<evidence type="ECO:0000313" key="3">
    <source>
        <dbReference type="Proteomes" id="UP000037446"/>
    </source>
</evidence>
<dbReference type="PATRIC" id="fig|1306953.7.peg.2031"/>
<dbReference type="InterPro" id="IPR014914">
    <property type="entry name" value="RES_dom"/>
</dbReference>
<organism evidence="2 3">
    <name type="scientific">Qipengyuania citrea LAMA 915</name>
    <dbReference type="NCBI Taxonomy" id="1306953"/>
    <lineage>
        <taxon>Bacteria</taxon>
        <taxon>Pseudomonadati</taxon>
        <taxon>Pseudomonadota</taxon>
        <taxon>Alphaproteobacteria</taxon>
        <taxon>Sphingomonadales</taxon>
        <taxon>Erythrobacteraceae</taxon>
        <taxon>Qipengyuania</taxon>
    </lineage>
</organism>
<dbReference type="Proteomes" id="UP000037446">
    <property type="component" value="Unassembled WGS sequence"/>
</dbReference>
<dbReference type="AlphaFoldDB" id="A0A0L1KDQ1"/>
<dbReference type="EMBL" id="JYNE01000024">
    <property type="protein sequence ID" value="KNH02056.1"/>
    <property type="molecule type" value="Genomic_DNA"/>
</dbReference>
<evidence type="ECO:0000259" key="1">
    <source>
        <dbReference type="SMART" id="SM00953"/>
    </source>
</evidence>
<proteinExistence type="predicted"/>
<dbReference type="RefSeq" id="WP_198143449.1">
    <property type="nucleotide sequence ID" value="NZ_JYNE01000024.1"/>
</dbReference>
<dbReference type="SMART" id="SM00953">
    <property type="entry name" value="RES"/>
    <property type="match status" value="1"/>
</dbReference>
<dbReference type="STRING" id="1306953.J121_1967"/>
<name>A0A0L1KDQ1_9SPHN</name>
<accession>A0A0L1KDQ1</accession>
<feature type="domain" description="RES" evidence="1">
    <location>
        <begin position="95"/>
        <end position="224"/>
    </location>
</feature>
<comment type="caution">
    <text evidence="2">The sequence shown here is derived from an EMBL/GenBank/DDBJ whole genome shotgun (WGS) entry which is preliminary data.</text>
</comment>
<gene>
    <name evidence="2" type="ORF">J121_1967</name>
</gene>
<evidence type="ECO:0000313" key="2">
    <source>
        <dbReference type="EMBL" id="KNH02056.1"/>
    </source>
</evidence>
<reference evidence="2" key="1">
    <citation type="submission" date="2015-02" db="EMBL/GenBank/DDBJ databases">
        <authorList>
            <person name="Chooi Y.-H."/>
        </authorList>
    </citation>
    <scope>NUCLEOTIDE SEQUENCE [LARGE SCALE GENOMIC DNA]</scope>
    <source>
        <strain evidence="2">LAMA 915</strain>
    </source>
</reference>